<feature type="compositionally biased region" description="Polar residues" evidence="1">
    <location>
        <begin position="61"/>
        <end position="72"/>
    </location>
</feature>
<feature type="non-terminal residue" evidence="3">
    <location>
        <position position="1"/>
    </location>
</feature>
<keyword evidence="2" id="KW-0472">Membrane</keyword>
<accession>X6NAX8</accession>
<reference evidence="3 4" key="1">
    <citation type="journal article" date="2013" name="Curr. Biol.">
        <title>The Genome of the Foraminiferan Reticulomyxa filosa.</title>
        <authorList>
            <person name="Glockner G."/>
            <person name="Hulsmann N."/>
            <person name="Schleicher M."/>
            <person name="Noegel A.A."/>
            <person name="Eichinger L."/>
            <person name="Gallinger C."/>
            <person name="Pawlowski J."/>
            <person name="Sierra R."/>
            <person name="Euteneuer U."/>
            <person name="Pillet L."/>
            <person name="Moustafa A."/>
            <person name="Platzer M."/>
            <person name="Groth M."/>
            <person name="Szafranski K."/>
            <person name="Schliwa M."/>
        </authorList>
    </citation>
    <scope>NUCLEOTIDE SEQUENCE [LARGE SCALE GENOMIC DNA]</scope>
</reference>
<evidence type="ECO:0000256" key="1">
    <source>
        <dbReference type="SAM" id="MobiDB-lite"/>
    </source>
</evidence>
<keyword evidence="2" id="KW-1133">Transmembrane helix</keyword>
<gene>
    <name evidence="3" type="ORF">RFI_13752</name>
</gene>
<feature type="transmembrane region" description="Helical" evidence="2">
    <location>
        <begin position="209"/>
        <end position="230"/>
    </location>
</feature>
<dbReference type="AlphaFoldDB" id="X6NAX8"/>
<evidence type="ECO:0000256" key="2">
    <source>
        <dbReference type="SAM" id="Phobius"/>
    </source>
</evidence>
<name>X6NAX8_RETFI</name>
<organism evidence="3 4">
    <name type="scientific">Reticulomyxa filosa</name>
    <dbReference type="NCBI Taxonomy" id="46433"/>
    <lineage>
        <taxon>Eukaryota</taxon>
        <taxon>Sar</taxon>
        <taxon>Rhizaria</taxon>
        <taxon>Retaria</taxon>
        <taxon>Foraminifera</taxon>
        <taxon>Monothalamids</taxon>
        <taxon>Reticulomyxidae</taxon>
        <taxon>Reticulomyxa</taxon>
    </lineage>
</organism>
<protein>
    <submittedName>
        <fullName evidence="3">Uncharacterized protein</fullName>
    </submittedName>
</protein>
<keyword evidence="4" id="KW-1185">Reference proteome</keyword>
<sequence length="312" mass="35620">PATFNPSVRICCSAVLSEDIVSPVRGRDGASSTVELLKSGSSTNEENNVELLENGVGNSPHELNNVDSNTKRNMSRHKRGMTNDGGGGGGGEDNRTRLINSQFRLANACLKCISEYVSYHDVHPILQRAILPRLLKASGYHHKKYLLYAALETALRRRLSTRTRPLNDLTIRIVLQCPLKERQVRNEIHELSQLLIQNLLLPQYKLDSFFFLFFVVFVCVCVCLFIFVFARSIKTHFSQTTMTNKQCSVRYDSEDPEVYRTNIRLFESQIGKKEALAVSNMEFEVDKRKKKKKKKKGGAHLFKKKKIFFFLK</sequence>
<comment type="caution">
    <text evidence="3">The sequence shown here is derived from an EMBL/GenBank/DDBJ whole genome shotgun (WGS) entry which is preliminary data.</text>
</comment>
<evidence type="ECO:0000313" key="4">
    <source>
        <dbReference type="Proteomes" id="UP000023152"/>
    </source>
</evidence>
<feature type="region of interest" description="Disordered" evidence="1">
    <location>
        <begin position="53"/>
        <end position="94"/>
    </location>
</feature>
<dbReference type="EMBL" id="ASPP01009945">
    <property type="protein sequence ID" value="ETO23430.1"/>
    <property type="molecule type" value="Genomic_DNA"/>
</dbReference>
<keyword evidence="2" id="KW-0812">Transmembrane</keyword>
<evidence type="ECO:0000313" key="3">
    <source>
        <dbReference type="EMBL" id="ETO23430.1"/>
    </source>
</evidence>
<proteinExistence type="predicted"/>
<dbReference type="Proteomes" id="UP000023152">
    <property type="component" value="Unassembled WGS sequence"/>
</dbReference>